<keyword evidence="1" id="KW-0472">Membrane</keyword>
<reference evidence="2" key="1">
    <citation type="submission" date="2023-01" db="EMBL/GenBank/DDBJ databases">
        <title>Genome assembly of the deep-sea coral Lophelia pertusa.</title>
        <authorList>
            <person name="Herrera S."/>
            <person name="Cordes E."/>
        </authorList>
    </citation>
    <scope>NUCLEOTIDE SEQUENCE</scope>
    <source>
        <strain evidence="2">USNM1676648</strain>
        <tissue evidence="2">Polyp</tissue>
    </source>
</reference>
<keyword evidence="3" id="KW-1185">Reference proteome</keyword>
<evidence type="ECO:0000256" key="1">
    <source>
        <dbReference type="SAM" id="Phobius"/>
    </source>
</evidence>
<feature type="transmembrane region" description="Helical" evidence="1">
    <location>
        <begin position="104"/>
        <end position="124"/>
    </location>
</feature>
<protein>
    <submittedName>
        <fullName evidence="2">Uncharacterized protein</fullName>
    </submittedName>
</protein>
<dbReference type="AlphaFoldDB" id="A0A9X0CV58"/>
<evidence type="ECO:0000313" key="3">
    <source>
        <dbReference type="Proteomes" id="UP001163046"/>
    </source>
</evidence>
<organism evidence="2 3">
    <name type="scientific">Desmophyllum pertusum</name>
    <dbReference type="NCBI Taxonomy" id="174260"/>
    <lineage>
        <taxon>Eukaryota</taxon>
        <taxon>Metazoa</taxon>
        <taxon>Cnidaria</taxon>
        <taxon>Anthozoa</taxon>
        <taxon>Hexacorallia</taxon>
        <taxon>Scleractinia</taxon>
        <taxon>Caryophylliina</taxon>
        <taxon>Caryophylliidae</taxon>
        <taxon>Desmophyllum</taxon>
    </lineage>
</organism>
<dbReference type="EMBL" id="MU826827">
    <property type="protein sequence ID" value="KAJ7374549.1"/>
    <property type="molecule type" value="Genomic_DNA"/>
</dbReference>
<accession>A0A9X0CV58</accession>
<keyword evidence="1" id="KW-0812">Transmembrane</keyword>
<sequence>MCLSVHQYYPKVNLTKCWSKQKPGWKRFYETYIKVPNPPSRWSDKLASELRKSYQDTDEIYAYCRGRNSNPLPGLGKKVVSKPVIDLPLKHKSECERITSSCDKLTSCSLAFMGAVFVLIFSCIY</sequence>
<name>A0A9X0CV58_9CNID</name>
<evidence type="ECO:0000313" key="2">
    <source>
        <dbReference type="EMBL" id="KAJ7374549.1"/>
    </source>
</evidence>
<gene>
    <name evidence="2" type="ORF">OS493_004887</name>
</gene>
<proteinExistence type="predicted"/>
<keyword evidence="1" id="KW-1133">Transmembrane helix</keyword>
<dbReference type="OrthoDB" id="10003276at2759"/>
<comment type="caution">
    <text evidence="2">The sequence shown here is derived from an EMBL/GenBank/DDBJ whole genome shotgun (WGS) entry which is preliminary data.</text>
</comment>
<dbReference type="Proteomes" id="UP001163046">
    <property type="component" value="Unassembled WGS sequence"/>
</dbReference>